<keyword evidence="1" id="KW-0732">Signal</keyword>
<accession>A0AA39ZE97</accession>
<feature type="chain" id="PRO_5041363729" evidence="1">
    <location>
        <begin position="20"/>
        <end position="195"/>
    </location>
</feature>
<keyword evidence="3" id="KW-1185">Reference proteome</keyword>
<name>A0AA39ZE97_9PEZI</name>
<comment type="caution">
    <text evidence="2">The sequence shown here is derived from an EMBL/GenBank/DDBJ whole genome shotgun (WGS) entry which is preliminary data.</text>
</comment>
<protein>
    <submittedName>
        <fullName evidence="2">Uncharacterized protein</fullName>
    </submittedName>
</protein>
<reference evidence="2" key="1">
    <citation type="submission" date="2023-06" db="EMBL/GenBank/DDBJ databases">
        <title>Genome-scale phylogeny and comparative genomics of the fungal order Sordariales.</title>
        <authorList>
            <consortium name="Lawrence Berkeley National Laboratory"/>
            <person name="Hensen N."/>
            <person name="Bonometti L."/>
            <person name="Westerberg I."/>
            <person name="Brannstrom I.O."/>
            <person name="Guillou S."/>
            <person name="Cros-Aarteil S."/>
            <person name="Calhoun S."/>
            <person name="Haridas S."/>
            <person name="Kuo A."/>
            <person name="Mondo S."/>
            <person name="Pangilinan J."/>
            <person name="Riley R."/>
            <person name="Labutti K."/>
            <person name="Andreopoulos B."/>
            <person name="Lipzen A."/>
            <person name="Chen C."/>
            <person name="Yanf M."/>
            <person name="Daum C."/>
            <person name="Ng V."/>
            <person name="Clum A."/>
            <person name="Steindorff A."/>
            <person name="Ohm R."/>
            <person name="Martin F."/>
            <person name="Silar P."/>
            <person name="Natvig D."/>
            <person name="Lalanne C."/>
            <person name="Gautier V."/>
            <person name="Ament-Velasquez S.L."/>
            <person name="Kruys A."/>
            <person name="Hutchinson M.I."/>
            <person name="Powell A.J."/>
            <person name="Barry K."/>
            <person name="Miller A.N."/>
            <person name="Grigoriev I.V."/>
            <person name="Debuchy R."/>
            <person name="Gladieux P."/>
            <person name="Thoren M.H."/>
            <person name="Johannesson H."/>
        </authorList>
    </citation>
    <scope>NUCLEOTIDE SEQUENCE</scope>
    <source>
        <strain evidence="2">CBS 307.81</strain>
    </source>
</reference>
<dbReference type="EMBL" id="JAULSY010000046">
    <property type="protein sequence ID" value="KAK0669172.1"/>
    <property type="molecule type" value="Genomic_DNA"/>
</dbReference>
<organism evidence="2 3">
    <name type="scientific">Cercophora samala</name>
    <dbReference type="NCBI Taxonomy" id="330535"/>
    <lineage>
        <taxon>Eukaryota</taxon>
        <taxon>Fungi</taxon>
        <taxon>Dikarya</taxon>
        <taxon>Ascomycota</taxon>
        <taxon>Pezizomycotina</taxon>
        <taxon>Sordariomycetes</taxon>
        <taxon>Sordariomycetidae</taxon>
        <taxon>Sordariales</taxon>
        <taxon>Lasiosphaeriaceae</taxon>
        <taxon>Cercophora</taxon>
    </lineage>
</organism>
<dbReference type="Proteomes" id="UP001174997">
    <property type="component" value="Unassembled WGS sequence"/>
</dbReference>
<evidence type="ECO:0000313" key="3">
    <source>
        <dbReference type="Proteomes" id="UP001174997"/>
    </source>
</evidence>
<dbReference type="AlphaFoldDB" id="A0AA39ZE97"/>
<feature type="signal peptide" evidence="1">
    <location>
        <begin position="1"/>
        <end position="19"/>
    </location>
</feature>
<proteinExistence type="predicted"/>
<evidence type="ECO:0000256" key="1">
    <source>
        <dbReference type="SAM" id="SignalP"/>
    </source>
</evidence>
<gene>
    <name evidence="2" type="ORF">QBC41DRAFT_346584</name>
</gene>
<sequence length="195" mass="21555">MGRLSGLLLALFSPLSVLGSSPKTVGACGSSGLSLFANVGYEGPCQPFSFAALDNTDKASCVNVNSSLPVYSIYKGSALACCFLYEQPCPDQNSPFYPQRPYLTSQRLFVPGIFDLSRFGWEGNTIKSIVCPDKATCESLKYDEPVSIQDVWVERTVENPYTGKKFKKKAKEQREISLRGYWLDLQNVEGHERAI</sequence>
<evidence type="ECO:0000313" key="2">
    <source>
        <dbReference type="EMBL" id="KAK0669172.1"/>
    </source>
</evidence>